<keyword evidence="2" id="KW-1185">Reference proteome</keyword>
<gene>
    <name evidence="1" type="ORF">FB45DRAFT_1060876</name>
</gene>
<accession>A0AAD7BLR0</accession>
<organism evidence="1 2">
    <name type="scientific">Roridomyces roridus</name>
    <dbReference type="NCBI Taxonomy" id="1738132"/>
    <lineage>
        <taxon>Eukaryota</taxon>
        <taxon>Fungi</taxon>
        <taxon>Dikarya</taxon>
        <taxon>Basidiomycota</taxon>
        <taxon>Agaricomycotina</taxon>
        <taxon>Agaricomycetes</taxon>
        <taxon>Agaricomycetidae</taxon>
        <taxon>Agaricales</taxon>
        <taxon>Marasmiineae</taxon>
        <taxon>Mycenaceae</taxon>
        <taxon>Roridomyces</taxon>
    </lineage>
</organism>
<evidence type="ECO:0000313" key="1">
    <source>
        <dbReference type="EMBL" id="KAJ7624630.1"/>
    </source>
</evidence>
<evidence type="ECO:0000313" key="2">
    <source>
        <dbReference type="Proteomes" id="UP001221142"/>
    </source>
</evidence>
<dbReference type="EMBL" id="JARKIF010000013">
    <property type="protein sequence ID" value="KAJ7624630.1"/>
    <property type="molecule type" value="Genomic_DNA"/>
</dbReference>
<sequence>MRCEPIQCFQSPTFGRTPSYAYAPPGLSLYVRRLSRAIYQPQRHSYMPYGRPVRVAFLVPPSLPFGIPSRASTGPDSFHCVPRHSWAAMNGRAFSTELLCTLHERLPLCMNHP</sequence>
<dbReference type="Proteomes" id="UP001221142">
    <property type="component" value="Unassembled WGS sequence"/>
</dbReference>
<dbReference type="AlphaFoldDB" id="A0AAD7BLR0"/>
<name>A0AAD7BLR0_9AGAR</name>
<reference evidence="1" key="1">
    <citation type="submission" date="2023-03" db="EMBL/GenBank/DDBJ databases">
        <title>Massive genome expansion in bonnet fungi (Mycena s.s.) driven by repeated elements and novel gene families across ecological guilds.</title>
        <authorList>
            <consortium name="Lawrence Berkeley National Laboratory"/>
            <person name="Harder C.B."/>
            <person name="Miyauchi S."/>
            <person name="Viragh M."/>
            <person name="Kuo A."/>
            <person name="Thoen E."/>
            <person name="Andreopoulos B."/>
            <person name="Lu D."/>
            <person name="Skrede I."/>
            <person name="Drula E."/>
            <person name="Henrissat B."/>
            <person name="Morin E."/>
            <person name="Kohler A."/>
            <person name="Barry K."/>
            <person name="LaButti K."/>
            <person name="Morin E."/>
            <person name="Salamov A."/>
            <person name="Lipzen A."/>
            <person name="Mereny Z."/>
            <person name="Hegedus B."/>
            <person name="Baldrian P."/>
            <person name="Stursova M."/>
            <person name="Weitz H."/>
            <person name="Taylor A."/>
            <person name="Grigoriev I.V."/>
            <person name="Nagy L.G."/>
            <person name="Martin F."/>
            <person name="Kauserud H."/>
        </authorList>
    </citation>
    <scope>NUCLEOTIDE SEQUENCE</scope>
    <source>
        <strain evidence="1">9284</strain>
    </source>
</reference>
<comment type="caution">
    <text evidence="1">The sequence shown here is derived from an EMBL/GenBank/DDBJ whole genome shotgun (WGS) entry which is preliminary data.</text>
</comment>
<proteinExistence type="predicted"/>
<protein>
    <submittedName>
        <fullName evidence="1">Uncharacterized protein</fullName>
    </submittedName>
</protein>